<dbReference type="AlphaFoldDB" id="A0AAP0GEI0"/>
<organism evidence="2 3">
    <name type="scientific">Platanthera zijinensis</name>
    <dbReference type="NCBI Taxonomy" id="2320716"/>
    <lineage>
        <taxon>Eukaryota</taxon>
        <taxon>Viridiplantae</taxon>
        <taxon>Streptophyta</taxon>
        <taxon>Embryophyta</taxon>
        <taxon>Tracheophyta</taxon>
        <taxon>Spermatophyta</taxon>
        <taxon>Magnoliopsida</taxon>
        <taxon>Liliopsida</taxon>
        <taxon>Asparagales</taxon>
        <taxon>Orchidaceae</taxon>
        <taxon>Orchidoideae</taxon>
        <taxon>Orchideae</taxon>
        <taxon>Orchidinae</taxon>
        <taxon>Platanthera</taxon>
    </lineage>
</organism>
<comment type="caution">
    <text evidence="2">The sequence shown here is derived from an EMBL/GenBank/DDBJ whole genome shotgun (WGS) entry which is preliminary data.</text>
</comment>
<dbReference type="EMBL" id="JBBWWQ010000002">
    <property type="protein sequence ID" value="KAK8954519.1"/>
    <property type="molecule type" value="Genomic_DNA"/>
</dbReference>
<evidence type="ECO:0000313" key="3">
    <source>
        <dbReference type="Proteomes" id="UP001418222"/>
    </source>
</evidence>
<sequence length="173" mass="18335">MAAAAAREPSTPPLPPVIGKAGRYTIFITPPATPRLPREKPLYQSPLTPSPRSSSVNASPLPQKSASPAAPPVQVPPPHFKKPAAKGVGLFGFLWDAVAKVQNAHSSLDEYLAEWLGLNQSRYQWAVDDYIENTGSVDLSAINGAGGGTRGDESPGGWVAARGELWWPSDVSK</sequence>
<dbReference type="PANTHER" id="PTHR37376:SF1">
    <property type="entry name" value="EXPRESSED PROTEIN"/>
    <property type="match status" value="1"/>
</dbReference>
<proteinExistence type="predicted"/>
<feature type="compositionally biased region" description="Polar residues" evidence="1">
    <location>
        <begin position="45"/>
        <end position="57"/>
    </location>
</feature>
<evidence type="ECO:0000313" key="2">
    <source>
        <dbReference type="EMBL" id="KAK8954519.1"/>
    </source>
</evidence>
<name>A0AAP0GEI0_9ASPA</name>
<reference evidence="2 3" key="1">
    <citation type="journal article" date="2022" name="Nat. Plants">
        <title>Genomes of leafy and leafless Platanthera orchids illuminate the evolution of mycoheterotrophy.</title>
        <authorList>
            <person name="Li M.H."/>
            <person name="Liu K.W."/>
            <person name="Li Z."/>
            <person name="Lu H.C."/>
            <person name="Ye Q.L."/>
            <person name="Zhang D."/>
            <person name="Wang J.Y."/>
            <person name="Li Y.F."/>
            <person name="Zhong Z.M."/>
            <person name="Liu X."/>
            <person name="Yu X."/>
            <person name="Liu D.K."/>
            <person name="Tu X.D."/>
            <person name="Liu B."/>
            <person name="Hao Y."/>
            <person name="Liao X.Y."/>
            <person name="Jiang Y.T."/>
            <person name="Sun W.H."/>
            <person name="Chen J."/>
            <person name="Chen Y.Q."/>
            <person name="Ai Y."/>
            <person name="Zhai J.W."/>
            <person name="Wu S.S."/>
            <person name="Zhou Z."/>
            <person name="Hsiao Y.Y."/>
            <person name="Wu W.L."/>
            <person name="Chen Y.Y."/>
            <person name="Lin Y.F."/>
            <person name="Hsu J.L."/>
            <person name="Li C.Y."/>
            <person name="Wang Z.W."/>
            <person name="Zhao X."/>
            <person name="Zhong W.Y."/>
            <person name="Ma X.K."/>
            <person name="Ma L."/>
            <person name="Huang J."/>
            <person name="Chen G.Z."/>
            <person name="Huang M.Z."/>
            <person name="Huang L."/>
            <person name="Peng D.H."/>
            <person name="Luo Y.B."/>
            <person name="Zou S.Q."/>
            <person name="Chen S.P."/>
            <person name="Lan S."/>
            <person name="Tsai W.C."/>
            <person name="Van de Peer Y."/>
            <person name="Liu Z.J."/>
        </authorList>
    </citation>
    <scope>NUCLEOTIDE SEQUENCE [LARGE SCALE GENOMIC DNA]</scope>
    <source>
        <strain evidence="2">Lor287</strain>
    </source>
</reference>
<protein>
    <submittedName>
        <fullName evidence="2">Uncharacterized protein</fullName>
    </submittedName>
</protein>
<gene>
    <name evidence="2" type="ORF">KSP39_PZI002102</name>
</gene>
<dbReference type="Proteomes" id="UP001418222">
    <property type="component" value="Unassembled WGS sequence"/>
</dbReference>
<evidence type="ECO:0000256" key="1">
    <source>
        <dbReference type="SAM" id="MobiDB-lite"/>
    </source>
</evidence>
<keyword evidence="3" id="KW-1185">Reference proteome</keyword>
<dbReference type="PANTHER" id="PTHR37376">
    <property type="entry name" value="EXPRESSED PROTEIN"/>
    <property type="match status" value="1"/>
</dbReference>
<feature type="region of interest" description="Disordered" evidence="1">
    <location>
        <begin position="29"/>
        <end position="81"/>
    </location>
</feature>
<feature type="compositionally biased region" description="Pro residues" evidence="1">
    <location>
        <begin position="69"/>
        <end position="78"/>
    </location>
</feature>
<accession>A0AAP0GEI0</accession>
<feature type="compositionally biased region" description="Low complexity" evidence="1">
    <location>
        <begin position="58"/>
        <end position="68"/>
    </location>
</feature>